<comment type="caution">
    <text evidence="12">The sequence shown here is derived from an EMBL/GenBank/DDBJ whole genome shotgun (WGS) entry which is preliminary data.</text>
</comment>
<dbReference type="OrthoDB" id="9804921at2"/>
<evidence type="ECO:0000256" key="9">
    <source>
        <dbReference type="ARBA" id="ARBA00023306"/>
    </source>
</evidence>
<proteinExistence type="inferred from homology"/>
<dbReference type="GO" id="GO:0046872">
    <property type="term" value="F:metal ion binding"/>
    <property type="evidence" value="ECO:0007669"/>
    <property type="project" value="UniProtKB-KW"/>
</dbReference>
<keyword evidence="4" id="KW-0479">Metal-binding</keyword>
<evidence type="ECO:0000259" key="11">
    <source>
        <dbReference type="PROSITE" id="PS51706"/>
    </source>
</evidence>
<dbReference type="GO" id="GO:0000917">
    <property type="term" value="P:division septum assembly"/>
    <property type="evidence" value="ECO:0007669"/>
    <property type="project" value="UniProtKB-KW"/>
</dbReference>
<name>A0A7W9A3L6_9CAUL</name>
<comment type="cofactor">
    <cofactor evidence="1">
        <name>Mg(2+)</name>
        <dbReference type="ChEBI" id="CHEBI:18420"/>
    </cofactor>
</comment>
<comment type="similarity">
    <text evidence="2 10">Belongs to the TRAFAC class TrmE-Era-EngA-EngB-Septin-like GTPase superfamily. EngB GTPase family.</text>
</comment>
<keyword evidence="7 10" id="KW-0342">GTP-binding</keyword>
<organism evidence="12 13">
    <name type="scientific">Brevundimonas halotolerans</name>
    <dbReference type="NCBI Taxonomy" id="69670"/>
    <lineage>
        <taxon>Bacteria</taxon>
        <taxon>Pseudomonadati</taxon>
        <taxon>Pseudomonadota</taxon>
        <taxon>Alphaproteobacteria</taxon>
        <taxon>Caulobacterales</taxon>
        <taxon>Caulobacteraceae</taxon>
        <taxon>Brevundimonas</taxon>
    </lineage>
</organism>
<dbReference type="PANTHER" id="PTHR11649:SF13">
    <property type="entry name" value="ENGB-TYPE G DOMAIN-CONTAINING PROTEIN"/>
    <property type="match status" value="1"/>
</dbReference>
<dbReference type="CDD" id="cd01876">
    <property type="entry name" value="YihA_EngB"/>
    <property type="match status" value="1"/>
</dbReference>
<dbReference type="PANTHER" id="PTHR11649">
    <property type="entry name" value="MSS1/TRME-RELATED GTP-BINDING PROTEIN"/>
    <property type="match status" value="1"/>
</dbReference>
<dbReference type="SUPFAM" id="SSF52540">
    <property type="entry name" value="P-loop containing nucleoside triphosphate hydrolases"/>
    <property type="match status" value="1"/>
</dbReference>
<evidence type="ECO:0000256" key="6">
    <source>
        <dbReference type="ARBA" id="ARBA00022842"/>
    </source>
</evidence>
<dbReference type="Pfam" id="PF01926">
    <property type="entry name" value="MMR_HSR1"/>
    <property type="match status" value="1"/>
</dbReference>
<dbReference type="RefSeq" id="WP_123288067.1">
    <property type="nucleotide sequence ID" value="NZ_JACIJB010000005.1"/>
</dbReference>
<evidence type="ECO:0000256" key="4">
    <source>
        <dbReference type="ARBA" id="ARBA00022723"/>
    </source>
</evidence>
<evidence type="ECO:0000256" key="3">
    <source>
        <dbReference type="ARBA" id="ARBA00022618"/>
    </source>
</evidence>
<dbReference type="Gene3D" id="3.40.50.300">
    <property type="entry name" value="P-loop containing nucleotide triphosphate hydrolases"/>
    <property type="match status" value="1"/>
</dbReference>
<dbReference type="InterPro" id="IPR027417">
    <property type="entry name" value="P-loop_NTPase"/>
</dbReference>
<evidence type="ECO:0000256" key="5">
    <source>
        <dbReference type="ARBA" id="ARBA00022741"/>
    </source>
</evidence>
<feature type="domain" description="EngB-type G" evidence="11">
    <location>
        <begin position="36"/>
        <end position="211"/>
    </location>
</feature>
<accession>A0A7W9A3L6</accession>
<evidence type="ECO:0000313" key="12">
    <source>
        <dbReference type="EMBL" id="MBB5660821.1"/>
    </source>
</evidence>
<dbReference type="HAMAP" id="MF_00321">
    <property type="entry name" value="GTPase_EngB"/>
    <property type="match status" value="1"/>
</dbReference>
<dbReference type="AlphaFoldDB" id="A0A7W9A3L6"/>
<evidence type="ECO:0000256" key="10">
    <source>
        <dbReference type="HAMAP-Rule" id="MF_00321"/>
    </source>
</evidence>
<gene>
    <name evidence="10" type="primary">engB</name>
    <name evidence="12" type="ORF">FHS65_001572</name>
</gene>
<dbReference type="GO" id="GO:0005525">
    <property type="term" value="F:GTP binding"/>
    <property type="evidence" value="ECO:0007669"/>
    <property type="project" value="UniProtKB-UniRule"/>
</dbReference>
<evidence type="ECO:0000256" key="1">
    <source>
        <dbReference type="ARBA" id="ARBA00001946"/>
    </source>
</evidence>
<keyword evidence="3 10" id="KW-0132">Cell division</keyword>
<dbReference type="InterPro" id="IPR019987">
    <property type="entry name" value="GTP-bd_ribosome_bio_YsxC"/>
</dbReference>
<keyword evidence="13" id="KW-1185">Reference proteome</keyword>
<dbReference type="GO" id="GO:0005829">
    <property type="term" value="C:cytosol"/>
    <property type="evidence" value="ECO:0007669"/>
    <property type="project" value="TreeGrafter"/>
</dbReference>
<evidence type="ECO:0000256" key="7">
    <source>
        <dbReference type="ARBA" id="ARBA00023134"/>
    </source>
</evidence>
<evidence type="ECO:0000256" key="2">
    <source>
        <dbReference type="ARBA" id="ARBA00009638"/>
    </source>
</evidence>
<evidence type="ECO:0000256" key="8">
    <source>
        <dbReference type="ARBA" id="ARBA00023210"/>
    </source>
</evidence>
<protein>
    <recommendedName>
        <fullName evidence="10">Probable GTP-binding protein EngB</fullName>
    </recommendedName>
</protein>
<comment type="function">
    <text evidence="10">Necessary for normal cell division and for the maintenance of normal septation.</text>
</comment>
<keyword evidence="6" id="KW-0460">Magnesium</keyword>
<dbReference type="InterPro" id="IPR006073">
    <property type="entry name" value="GTP-bd"/>
</dbReference>
<reference evidence="12 13" key="1">
    <citation type="submission" date="2020-08" db="EMBL/GenBank/DDBJ databases">
        <title>Genomic Encyclopedia of Type Strains, Phase IV (KMG-IV): sequencing the most valuable type-strain genomes for metagenomic binning, comparative biology and taxonomic classification.</title>
        <authorList>
            <person name="Goeker M."/>
        </authorList>
    </citation>
    <scope>NUCLEOTIDE SEQUENCE [LARGE SCALE GENOMIC DNA]</scope>
    <source>
        <strain evidence="12 13">DSM 24448</strain>
    </source>
</reference>
<evidence type="ECO:0000313" key="13">
    <source>
        <dbReference type="Proteomes" id="UP000548978"/>
    </source>
</evidence>
<dbReference type="EMBL" id="JACIJB010000005">
    <property type="protein sequence ID" value="MBB5660821.1"/>
    <property type="molecule type" value="Genomic_DNA"/>
</dbReference>
<dbReference type="Proteomes" id="UP000548978">
    <property type="component" value="Unassembled WGS sequence"/>
</dbReference>
<keyword evidence="5 10" id="KW-0547">Nucleotide-binding</keyword>
<dbReference type="InterPro" id="IPR030393">
    <property type="entry name" value="G_ENGB_dom"/>
</dbReference>
<dbReference type="NCBIfam" id="TIGR03598">
    <property type="entry name" value="GTPase_YsxC"/>
    <property type="match status" value="1"/>
</dbReference>
<dbReference type="PROSITE" id="PS51706">
    <property type="entry name" value="G_ENGB"/>
    <property type="match status" value="1"/>
</dbReference>
<keyword evidence="8 10" id="KW-0717">Septation</keyword>
<keyword evidence="9 10" id="KW-0131">Cell cycle</keyword>
<sequence length="213" mass="23338">MTDFTEEELETARVLFARPATFIMGCARIEQLPPPDWPEIAFAGRSNVGKSSLINALVGMKGLARASNEPGRTREVNFFELDGRMRLVDLPGYGWAKASKGEVKRFQNLGRDYLRGRVTLKRVYLLIDARHGLKAVDTEALDALDLAAVSYQIVLTKADKLKSGEGEKRVAETLKAIAKRPAAYPHVALTSSEKGTGMAELRAFAMTAAEVTP</sequence>